<feature type="transmembrane region" description="Helical" evidence="1">
    <location>
        <begin position="112"/>
        <end position="134"/>
    </location>
</feature>
<protein>
    <submittedName>
        <fullName evidence="2">Uncharacterized protein</fullName>
    </submittedName>
</protein>
<keyword evidence="3" id="KW-1185">Reference proteome</keyword>
<keyword evidence="1" id="KW-1133">Transmembrane helix</keyword>
<dbReference type="EMBL" id="LT670849">
    <property type="protein sequence ID" value="SHN78741.1"/>
    <property type="molecule type" value="Genomic_DNA"/>
</dbReference>
<name>A0A1M7U6U3_9BRAD</name>
<feature type="transmembrane region" description="Helical" evidence="1">
    <location>
        <begin position="38"/>
        <end position="55"/>
    </location>
</feature>
<evidence type="ECO:0000256" key="1">
    <source>
        <dbReference type="SAM" id="Phobius"/>
    </source>
</evidence>
<reference evidence="3" key="1">
    <citation type="submission" date="2016-11" db="EMBL/GenBank/DDBJ databases">
        <authorList>
            <person name="Varghese N."/>
            <person name="Submissions S."/>
        </authorList>
    </citation>
    <scope>NUCLEOTIDE SEQUENCE [LARGE SCALE GENOMIC DNA]</scope>
    <source>
        <strain evidence="3">GAS401</strain>
    </source>
</reference>
<organism evidence="2 3">
    <name type="scientific">Bradyrhizobium erythrophlei</name>
    <dbReference type="NCBI Taxonomy" id="1437360"/>
    <lineage>
        <taxon>Bacteria</taxon>
        <taxon>Pseudomonadati</taxon>
        <taxon>Pseudomonadota</taxon>
        <taxon>Alphaproteobacteria</taxon>
        <taxon>Hyphomicrobiales</taxon>
        <taxon>Nitrobacteraceae</taxon>
        <taxon>Bradyrhizobium</taxon>
    </lineage>
</organism>
<gene>
    <name evidence="2" type="ORF">SAMN05444170_3772</name>
</gene>
<evidence type="ECO:0000313" key="3">
    <source>
        <dbReference type="Proteomes" id="UP000184096"/>
    </source>
</evidence>
<dbReference type="InterPro" id="IPR036259">
    <property type="entry name" value="MFS_trans_sf"/>
</dbReference>
<dbReference type="SUPFAM" id="SSF103473">
    <property type="entry name" value="MFS general substrate transporter"/>
    <property type="match status" value="1"/>
</dbReference>
<keyword evidence="1" id="KW-0812">Transmembrane</keyword>
<accession>A0A1M7U6U3</accession>
<keyword evidence="1" id="KW-0472">Membrane</keyword>
<dbReference type="Proteomes" id="UP000184096">
    <property type="component" value="Chromosome I"/>
</dbReference>
<proteinExistence type="predicted"/>
<sequence>MGGTSQRYEPVSDRMISRRAPWDARSTISRLAHILERIGLALTGGSCGLFVAAHIGRADIELIGSATPVFAMMIIGAAGFYLGIDLPHPPVDHEMHLPLRHGLGSKADTVELLSAAGTFIAAVAAVISVSSIVLDESPHRASAILIGLAWAAGAALQIAAGIVARKKAASDT</sequence>
<dbReference type="AlphaFoldDB" id="A0A1M7U6U3"/>
<evidence type="ECO:0000313" key="2">
    <source>
        <dbReference type="EMBL" id="SHN78741.1"/>
    </source>
</evidence>
<feature type="transmembrane region" description="Helical" evidence="1">
    <location>
        <begin position="62"/>
        <end position="84"/>
    </location>
</feature>
<feature type="transmembrane region" description="Helical" evidence="1">
    <location>
        <begin position="141"/>
        <end position="164"/>
    </location>
</feature>